<evidence type="ECO:0000313" key="16">
    <source>
        <dbReference type="EMBL" id="SFV57427.1"/>
    </source>
</evidence>
<evidence type="ECO:0000256" key="2">
    <source>
        <dbReference type="ARBA" id="ARBA00004651"/>
    </source>
</evidence>
<keyword evidence="12" id="KW-0902">Two-component regulatory system</keyword>
<keyword evidence="10" id="KW-0067">ATP-binding</keyword>
<evidence type="ECO:0000256" key="6">
    <source>
        <dbReference type="ARBA" id="ARBA00022679"/>
    </source>
</evidence>
<dbReference type="EC" id="2.7.13.3" evidence="3"/>
<dbReference type="PROSITE" id="PS50109">
    <property type="entry name" value="HIS_KIN"/>
    <property type="match status" value="1"/>
</dbReference>
<comment type="catalytic activity">
    <reaction evidence="1">
        <text>ATP + protein L-histidine = ADP + protein N-phospho-L-histidine.</text>
        <dbReference type="EC" id="2.7.13.3"/>
    </reaction>
</comment>
<evidence type="ECO:0000256" key="8">
    <source>
        <dbReference type="ARBA" id="ARBA00022741"/>
    </source>
</evidence>
<dbReference type="GO" id="GO:0000155">
    <property type="term" value="F:phosphorelay sensor kinase activity"/>
    <property type="evidence" value="ECO:0007669"/>
    <property type="project" value="InterPro"/>
</dbReference>
<dbReference type="Gene3D" id="3.30.565.10">
    <property type="entry name" value="Histidine kinase-like ATPase, C-terminal domain"/>
    <property type="match status" value="1"/>
</dbReference>
<dbReference type="Pfam" id="PF02518">
    <property type="entry name" value="HATPase_c"/>
    <property type="match status" value="1"/>
</dbReference>
<dbReference type="GO" id="GO:0005886">
    <property type="term" value="C:plasma membrane"/>
    <property type="evidence" value="ECO:0007669"/>
    <property type="project" value="UniProtKB-SubCell"/>
</dbReference>
<keyword evidence="8" id="KW-0547">Nucleotide-binding</keyword>
<dbReference type="InterPro" id="IPR003661">
    <property type="entry name" value="HisK_dim/P_dom"/>
</dbReference>
<name>A0A1W1BVD3_9ZZZZ</name>
<dbReference type="SUPFAM" id="SSF55874">
    <property type="entry name" value="ATPase domain of HSP90 chaperone/DNA topoisomerase II/histidine kinase"/>
    <property type="match status" value="1"/>
</dbReference>
<keyword evidence="4" id="KW-1003">Cell membrane</keyword>
<evidence type="ECO:0000259" key="15">
    <source>
        <dbReference type="PROSITE" id="PS50109"/>
    </source>
</evidence>
<accession>A0A1W1BVD3</accession>
<dbReference type="GO" id="GO:0005524">
    <property type="term" value="F:ATP binding"/>
    <property type="evidence" value="ECO:0007669"/>
    <property type="project" value="UniProtKB-KW"/>
</dbReference>
<dbReference type="CDD" id="cd00082">
    <property type="entry name" value="HisKA"/>
    <property type="match status" value="1"/>
</dbReference>
<dbReference type="Pfam" id="PF00512">
    <property type="entry name" value="HisKA"/>
    <property type="match status" value="1"/>
</dbReference>
<evidence type="ECO:0000256" key="14">
    <source>
        <dbReference type="SAM" id="Phobius"/>
    </source>
</evidence>
<protein>
    <recommendedName>
        <fullName evidence="3">histidine kinase</fullName>
        <ecNumber evidence="3">2.7.13.3</ecNumber>
    </recommendedName>
</protein>
<evidence type="ECO:0000256" key="7">
    <source>
        <dbReference type="ARBA" id="ARBA00022692"/>
    </source>
</evidence>
<reference evidence="16" key="1">
    <citation type="submission" date="2016-10" db="EMBL/GenBank/DDBJ databases">
        <authorList>
            <person name="de Groot N.N."/>
        </authorList>
    </citation>
    <scope>NUCLEOTIDE SEQUENCE</scope>
</reference>
<evidence type="ECO:0000256" key="13">
    <source>
        <dbReference type="ARBA" id="ARBA00023136"/>
    </source>
</evidence>
<evidence type="ECO:0000256" key="9">
    <source>
        <dbReference type="ARBA" id="ARBA00022777"/>
    </source>
</evidence>
<dbReference type="InterPro" id="IPR003594">
    <property type="entry name" value="HATPase_dom"/>
</dbReference>
<keyword evidence="6" id="KW-0808">Transferase</keyword>
<keyword evidence="5" id="KW-0597">Phosphoprotein</keyword>
<dbReference type="SUPFAM" id="SSF47384">
    <property type="entry name" value="Homodimeric domain of signal transducing histidine kinase"/>
    <property type="match status" value="1"/>
</dbReference>
<gene>
    <name evidence="16" type="ORF">MNB_SV-13-1910</name>
</gene>
<feature type="transmembrane region" description="Helical" evidence="14">
    <location>
        <begin position="93"/>
        <end position="116"/>
    </location>
</feature>
<sequence length="325" mass="38182">MKNYSLGFADKRFNKKSVQKEEEKNLYTLYEDKTSLFILVPLSYDTKKKEMVMIMTSMGTIMVPYSNNDKEVIRIWYSKIEYIKQIKQIQYDLLWEFSLLLMGALLSSLLAAWYTLRPLRSSLHLLEDFIKDIIHDLNTPLTSIVLNLKMIEVKNEEIDSIRAATQTIEMLHHNLDAYLRDKKQNEEMFYLDEVLNRYIIFFTPLYDYITWNIEKTNITLLTDKQAFERIIYNLLINACKYNTSNGKIDIFLEGSNLSIRNSSYGVNNPDKVFERFYKESERGMGIGLHIVDKLCQTLHIEKQFMLEGSDVIVSLECNTILSMPT</sequence>
<feature type="domain" description="Histidine kinase" evidence="15">
    <location>
        <begin position="132"/>
        <end position="309"/>
    </location>
</feature>
<keyword evidence="7 14" id="KW-0812">Transmembrane</keyword>
<dbReference type="InterPro" id="IPR050398">
    <property type="entry name" value="HssS/ArlS-like"/>
</dbReference>
<evidence type="ECO:0000256" key="10">
    <source>
        <dbReference type="ARBA" id="ARBA00022840"/>
    </source>
</evidence>
<comment type="subcellular location">
    <subcellularLocation>
        <location evidence="2">Cell membrane</location>
        <topology evidence="2">Multi-pass membrane protein</topology>
    </subcellularLocation>
</comment>
<evidence type="ECO:0000256" key="5">
    <source>
        <dbReference type="ARBA" id="ARBA00022553"/>
    </source>
</evidence>
<evidence type="ECO:0000256" key="1">
    <source>
        <dbReference type="ARBA" id="ARBA00000085"/>
    </source>
</evidence>
<keyword evidence="9 16" id="KW-0418">Kinase</keyword>
<dbReference type="InterPro" id="IPR036097">
    <property type="entry name" value="HisK_dim/P_sf"/>
</dbReference>
<proteinExistence type="predicted"/>
<dbReference type="PANTHER" id="PTHR45528">
    <property type="entry name" value="SENSOR HISTIDINE KINASE CPXA"/>
    <property type="match status" value="1"/>
</dbReference>
<dbReference type="InterPro" id="IPR005467">
    <property type="entry name" value="His_kinase_dom"/>
</dbReference>
<evidence type="ECO:0000256" key="12">
    <source>
        <dbReference type="ARBA" id="ARBA00023012"/>
    </source>
</evidence>
<dbReference type="Gene3D" id="1.10.287.130">
    <property type="match status" value="1"/>
</dbReference>
<keyword evidence="13 14" id="KW-0472">Membrane</keyword>
<evidence type="ECO:0000256" key="4">
    <source>
        <dbReference type="ARBA" id="ARBA00022475"/>
    </source>
</evidence>
<dbReference type="AlphaFoldDB" id="A0A1W1BVD3"/>
<organism evidence="16">
    <name type="scientific">hydrothermal vent metagenome</name>
    <dbReference type="NCBI Taxonomy" id="652676"/>
    <lineage>
        <taxon>unclassified sequences</taxon>
        <taxon>metagenomes</taxon>
        <taxon>ecological metagenomes</taxon>
    </lineage>
</organism>
<dbReference type="SMART" id="SM00387">
    <property type="entry name" value="HATPase_c"/>
    <property type="match status" value="1"/>
</dbReference>
<dbReference type="InterPro" id="IPR036890">
    <property type="entry name" value="HATPase_C_sf"/>
</dbReference>
<evidence type="ECO:0000256" key="3">
    <source>
        <dbReference type="ARBA" id="ARBA00012438"/>
    </source>
</evidence>
<dbReference type="PANTHER" id="PTHR45528:SF1">
    <property type="entry name" value="SENSOR HISTIDINE KINASE CPXA"/>
    <property type="match status" value="1"/>
</dbReference>
<keyword evidence="11 14" id="KW-1133">Transmembrane helix</keyword>
<evidence type="ECO:0000256" key="11">
    <source>
        <dbReference type="ARBA" id="ARBA00022989"/>
    </source>
</evidence>
<dbReference type="EMBL" id="FPHM01000042">
    <property type="protein sequence ID" value="SFV57427.1"/>
    <property type="molecule type" value="Genomic_DNA"/>
</dbReference>